<accession>A0A7N2MYY6</accession>
<dbReference type="AlphaFoldDB" id="A0A7N2MYY6"/>
<reference evidence="1 2" key="1">
    <citation type="journal article" date="2016" name="G3 (Bethesda)">
        <title>First Draft Assembly and Annotation of the Genome of a California Endemic Oak Quercus lobata Nee (Fagaceae).</title>
        <authorList>
            <person name="Sork V.L."/>
            <person name="Fitz-Gibbon S.T."/>
            <person name="Puiu D."/>
            <person name="Crepeau M."/>
            <person name="Gugger P.F."/>
            <person name="Sherman R."/>
            <person name="Stevens K."/>
            <person name="Langley C.H."/>
            <person name="Pellegrini M."/>
            <person name="Salzberg S.L."/>
        </authorList>
    </citation>
    <scope>NUCLEOTIDE SEQUENCE [LARGE SCALE GENOMIC DNA]</scope>
    <source>
        <strain evidence="1 2">cv. SW786</strain>
    </source>
</reference>
<dbReference type="EnsemblPlants" id="QL11p039266:mrna">
    <property type="protein sequence ID" value="QL11p039266:mrna:CDS:1"/>
    <property type="gene ID" value="QL11p039266"/>
</dbReference>
<dbReference type="Proteomes" id="UP000594261">
    <property type="component" value="Chromosome 11"/>
</dbReference>
<keyword evidence="2" id="KW-1185">Reference proteome</keyword>
<proteinExistence type="predicted"/>
<protein>
    <submittedName>
        <fullName evidence="1">Uncharacterized protein</fullName>
    </submittedName>
</protein>
<sequence>MGIFSERFAMNYKELPWMVLHCFARASLPRGQSSSGIVYTPILSKTYHVIMKSLARFAHVTRTADSSLK</sequence>
<organism evidence="1 2">
    <name type="scientific">Quercus lobata</name>
    <name type="common">Valley oak</name>
    <dbReference type="NCBI Taxonomy" id="97700"/>
    <lineage>
        <taxon>Eukaryota</taxon>
        <taxon>Viridiplantae</taxon>
        <taxon>Streptophyta</taxon>
        <taxon>Embryophyta</taxon>
        <taxon>Tracheophyta</taxon>
        <taxon>Spermatophyta</taxon>
        <taxon>Magnoliopsida</taxon>
        <taxon>eudicotyledons</taxon>
        <taxon>Gunneridae</taxon>
        <taxon>Pentapetalae</taxon>
        <taxon>rosids</taxon>
        <taxon>fabids</taxon>
        <taxon>Fagales</taxon>
        <taxon>Fagaceae</taxon>
        <taxon>Quercus</taxon>
    </lineage>
</organism>
<dbReference type="InParanoid" id="A0A7N2MYY6"/>
<evidence type="ECO:0000313" key="1">
    <source>
        <dbReference type="EnsemblPlants" id="QL11p039266:mrna:CDS:1"/>
    </source>
</evidence>
<evidence type="ECO:0000313" key="2">
    <source>
        <dbReference type="Proteomes" id="UP000594261"/>
    </source>
</evidence>
<name>A0A7N2MYY6_QUELO</name>
<dbReference type="Gramene" id="QL11p039266:mrna">
    <property type="protein sequence ID" value="QL11p039266:mrna:CDS:1"/>
    <property type="gene ID" value="QL11p039266"/>
</dbReference>
<dbReference type="EMBL" id="LRBV02000011">
    <property type="status" value="NOT_ANNOTATED_CDS"/>
    <property type="molecule type" value="Genomic_DNA"/>
</dbReference>
<reference evidence="1" key="2">
    <citation type="submission" date="2021-01" db="UniProtKB">
        <authorList>
            <consortium name="EnsemblPlants"/>
        </authorList>
    </citation>
    <scope>IDENTIFICATION</scope>
</reference>